<sequence length="330" mass="33972">MAIVAAGTTILLAGADLIVTHQFVERWEAFVRSGASISVLTAVGRVDAARCDRLAEVPGVSAAGALRSTSRQLAPVVLQRSPIPVSEVSPGFSGVIGAITHSDGVLVGPEVVDALGLGAADALATTTGVVRVGGGYRYPDDGRRPGLSYAALAPVLAAQAFDECWIDVRPAQEMTSALLSTLLLLGDEHDPPTIAQLNPTMGATFDGPALFAERITRGAGPCAALAGLILGFSGVRSRRLEFASALHTGASHGDLCSIVTAETVAWGVVTTMLTVPVVVLLRTSFDGGGGTSLALSMSVMCAVWLAGLAGALSGAVAIRERHLFRYFKER</sequence>
<dbReference type="EMBL" id="CP043641">
    <property type="protein sequence ID" value="QNE36951.1"/>
    <property type="molecule type" value="Genomic_DNA"/>
</dbReference>
<keyword evidence="1" id="KW-0472">Membrane</keyword>
<feature type="transmembrane region" description="Helical" evidence="1">
    <location>
        <begin position="255"/>
        <end position="281"/>
    </location>
</feature>
<dbReference type="Proteomes" id="UP000515511">
    <property type="component" value="Chromosome"/>
</dbReference>
<evidence type="ECO:0000313" key="3">
    <source>
        <dbReference type="Proteomes" id="UP000515511"/>
    </source>
</evidence>
<dbReference type="AlphaFoldDB" id="A0A7G6YEN6"/>
<proteinExistence type="predicted"/>
<accession>A0A7G6YEN6</accession>
<organism evidence="2 3">
    <name type="scientific">Leifsonia shinshuensis</name>
    <dbReference type="NCBI Taxonomy" id="150026"/>
    <lineage>
        <taxon>Bacteria</taxon>
        <taxon>Bacillati</taxon>
        <taxon>Actinomycetota</taxon>
        <taxon>Actinomycetes</taxon>
        <taxon>Micrococcales</taxon>
        <taxon>Microbacteriaceae</taxon>
        <taxon>Leifsonia</taxon>
    </lineage>
</organism>
<evidence type="ECO:0008006" key="4">
    <source>
        <dbReference type="Google" id="ProtNLM"/>
    </source>
</evidence>
<dbReference type="RefSeq" id="WP_185276377.1">
    <property type="nucleotide sequence ID" value="NZ_CP043641.1"/>
</dbReference>
<evidence type="ECO:0000256" key="1">
    <source>
        <dbReference type="SAM" id="Phobius"/>
    </source>
</evidence>
<keyword evidence="1" id="KW-0812">Transmembrane</keyword>
<evidence type="ECO:0000313" key="2">
    <source>
        <dbReference type="EMBL" id="QNE36951.1"/>
    </source>
</evidence>
<reference evidence="3" key="1">
    <citation type="submission" date="2019-09" db="EMBL/GenBank/DDBJ databases">
        <title>Antimicrobial potential of Antarctic Bacteria.</title>
        <authorList>
            <person name="Benaud N."/>
            <person name="Edwards R.J."/>
            <person name="Ferrari B.C."/>
        </authorList>
    </citation>
    <scope>NUCLEOTIDE SEQUENCE [LARGE SCALE GENOMIC DNA]</scope>
    <source>
        <strain evidence="3">INR9</strain>
    </source>
</reference>
<protein>
    <recommendedName>
        <fullName evidence="4">ABC transporter permease</fullName>
    </recommendedName>
</protein>
<keyword evidence="1" id="KW-1133">Transmembrane helix</keyword>
<dbReference type="KEGG" id="lse:F1C12_18750"/>
<name>A0A7G6YEN6_9MICO</name>
<feature type="transmembrane region" description="Helical" evidence="1">
    <location>
        <begin position="218"/>
        <end position="235"/>
    </location>
</feature>
<feature type="transmembrane region" description="Helical" evidence="1">
    <location>
        <begin position="293"/>
        <end position="318"/>
    </location>
</feature>
<gene>
    <name evidence="2" type="ORF">F1C12_18750</name>
</gene>